<dbReference type="RefSeq" id="WP_184594358.1">
    <property type="nucleotide sequence ID" value="NZ_JACHLI010000024.1"/>
</dbReference>
<organism evidence="1 2">
    <name type="scientific">Pseudomonas nitroreducens</name>
    <dbReference type="NCBI Taxonomy" id="46680"/>
    <lineage>
        <taxon>Bacteria</taxon>
        <taxon>Pseudomonadati</taxon>
        <taxon>Pseudomonadota</taxon>
        <taxon>Gammaproteobacteria</taxon>
        <taxon>Pseudomonadales</taxon>
        <taxon>Pseudomonadaceae</taxon>
        <taxon>Pseudomonas</taxon>
    </lineage>
</organism>
<evidence type="ECO:0000313" key="1">
    <source>
        <dbReference type="EMBL" id="MBB4866147.1"/>
    </source>
</evidence>
<name>A0A7W7KNP3_PSENT</name>
<comment type="caution">
    <text evidence="1">The sequence shown here is derived from an EMBL/GenBank/DDBJ whole genome shotgun (WGS) entry which is preliminary data.</text>
</comment>
<reference evidence="1 2" key="1">
    <citation type="submission" date="2020-08" db="EMBL/GenBank/DDBJ databases">
        <title>Functional genomics of gut bacteria from endangered species of beetles.</title>
        <authorList>
            <person name="Carlos-Shanley C."/>
        </authorList>
    </citation>
    <scope>NUCLEOTIDE SEQUENCE [LARGE SCALE GENOMIC DNA]</scope>
    <source>
        <strain evidence="1 2">S00179</strain>
    </source>
</reference>
<dbReference type="Proteomes" id="UP000566995">
    <property type="component" value="Unassembled WGS sequence"/>
</dbReference>
<gene>
    <name evidence="1" type="ORF">HNP46_005052</name>
</gene>
<accession>A0A7W7KNP3</accession>
<sequence length="55" mass="6048">MNRPVRSHLAWRVHLLAFDFPLPCLSGSVVSAHPSSVRAAIPAAPMATYDWGYAR</sequence>
<dbReference type="EMBL" id="JACHLI010000024">
    <property type="protein sequence ID" value="MBB4866147.1"/>
    <property type="molecule type" value="Genomic_DNA"/>
</dbReference>
<evidence type="ECO:0000313" key="2">
    <source>
        <dbReference type="Proteomes" id="UP000566995"/>
    </source>
</evidence>
<proteinExistence type="predicted"/>
<protein>
    <submittedName>
        <fullName evidence="1">Uncharacterized protein</fullName>
    </submittedName>
</protein>
<dbReference type="AlphaFoldDB" id="A0A7W7KNP3"/>